<dbReference type="AlphaFoldDB" id="B8MDU7"/>
<dbReference type="Pfam" id="PF00023">
    <property type="entry name" value="Ank"/>
    <property type="match status" value="2"/>
</dbReference>
<dbReference type="PANTHER" id="PTHR24198:SF165">
    <property type="entry name" value="ANKYRIN REPEAT-CONTAINING PROTEIN-RELATED"/>
    <property type="match status" value="1"/>
</dbReference>
<sequence length="914" mass="104544">MHRWLQLRTKFSPEENTLLGSLSIIDRADGLNYLKRNGDRVPGTCEWIMDTQGLQTWLGAQEISTEINPTILWLHGNPGIGKTTMATTIADVLTAQPNFIRGEALLAALYLLRGLLRRLIEQRPRLMKYLRDKFEERKEKLFDSFDRLWNILIDIANGNTGKNPDLHFFITSRPHPEIRDYLWPFKSKDLSTYRKIEEDLQIFIEHKVTKLSRARSYSANVTQAVRRIRSRDEVEKLRDLPKGLNSLYEKLLRRALENNNHKDKSIALQVPGVVAISRHPLSVAKLSTACRLYEEKDEEDRLKFCQEDIKLCRFMIVVQDDTVRLLHKSVKDFLLRAQEGTLFNELKANAIFLVPRDFRLSMLQQDGGISYLIHFALDRVSGIQGIQLSFTDDLATRESMRRFLGSWNKQKALVNLKGERGRTPLHWAIMSHHSDTIDVLLQRYADTDLMDNEGSPQKNLIDAKDAHGQTPLLIAAKNLHLEIIYHLINAGAHVDTIDNMHQNALHLICKSRQLSENICSLLQFLIEQGTPISACDINNMAPILYAIENGSEDLATLFIESGVDIYLQIHRQHWTRRMQNCVSTYDLDNCSEEVADSRRSALHFAALKGCRFRRNIMGCGYDDTWLDEEYSIETLTNFITDYESEEAHETYEMIHQERVRDRPVHLIPFDESCAPETLSILREKGADVSKLNRKGQTCLHLASAAGNSDAVSALVHEGCGVTLLDTNGLSPLHHAVQKNHPEIVQFMLKHQKSSIPGLDNGSLLEMRLLHCHLRSMLCSVEMIDVLLEHGYRLSELDENGHSALSLSLNSRGTPWIFMKRIQKAKHLLTTWKRRLVANDIYIYSKGTGGKEGYLHGAANTLDRHDEDPDLGHLRKNYNPVTQTIRIRAMPTSFMIVIYASSVKVRLPHKRAFDP</sequence>
<dbReference type="InterPro" id="IPR056884">
    <property type="entry name" value="NPHP3-like_N"/>
</dbReference>
<accession>B8MDU7</accession>
<dbReference type="VEuPathDB" id="FungiDB:TSTA_120720"/>
<dbReference type="InterPro" id="IPR002110">
    <property type="entry name" value="Ankyrin_rpt"/>
</dbReference>
<dbReference type="OrthoDB" id="20872at2759"/>
<feature type="repeat" description="ANK" evidence="3">
    <location>
        <begin position="467"/>
        <end position="499"/>
    </location>
</feature>
<proteinExistence type="predicted"/>
<dbReference type="InParanoid" id="B8MDU7"/>
<dbReference type="Pfam" id="PF12796">
    <property type="entry name" value="Ank_2"/>
    <property type="match status" value="1"/>
</dbReference>
<evidence type="ECO:0000259" key="4">
    <source>
        <dbReference type="Pfam" id="PF24883"/>
    </source>
</evidence>
<name>B8MDU7_TALSN</name>
<feature type="repeat" description="ANK" evidence="3">
    <location>
        <begin position="727"/>
        <end position="750"/>
    </location>
</feature>
<dbReference type="eggNOG" id="KOG4177">
    <property type="taxonomic scope" value="Eukaryota"/>
</dbReference>
<dbReference type="EMBL" id="EQ962655">
    <property type="protein sequence ID" value="EED18326.1"/>
    <property type="molecule type" value="Genomic_DNA"/>
</dbReference>
<evidence type="ECO:0000256" key="1">
    <source>
        <dbReference type="ARBA" id="ARBA00022737"/>
    </source>
</evidence>
<organism evidence="5 6">
    <name type="scientific">Talaromyces stipitatus (strain ATCC 10500 / CBS 375.48 / QM 6759 / NRRL 1006)</name>
    <name type="common">Penicillium stipitatum</name>
    <dbReference type="NCBI Taxonomy" id="441959"/>
    <lineage>
        <taxon>Eukaryota</taxon>
        <taxon>Fungi</taxon>
        <taxon>Dikarya</taxon>
        <taxon>Ascomycota</taxon>
        <taxon>Pezizomycotina</taxon>
        <taxon>Eurotiomycetes</taxon>
        <taxon>Eurotiomycetidae</taxon>
        <taxon>Eurotiales</taxon>
        <taxon>Trichocomaceae</taxon>
        <taxon>Talaromyces</taxon>
        <taxon>Talaromyces sect. Talaromyces</taxon>
    </lineage>
</organism>
<dbReference type="SUPFAM" id="SSF48403">
    <property type="entry name" value="Ankyrin repeat"/>
    <property type="match status" value="2"/>
</dbReference>
<keyword evidence="6" id="KW-1185">Reference proteome</keyword>
<gene>
    <name evidence="5" type="ORF">TSTA_120720</name>
</gene>
<dbReference type="Proteomes" id="UP000001745">
    <property type="component" value="Unassembled WGS sequence"/>
</dbReference>
<dbReference type="GO" id="GO:0005737">
    <property type="term" value="C:cytoplasm"/>
    <property type="evidence" value="ECO:0007669"/>
    <property type="project" value="TreeGrafter"/>
</dbReference>
<dbReference type="PANTHER" id="PTHR24198">
    <property type="entry name" value="ANKYRIN REPEAT AND PROTEIN KINASE DOMAIN-CONTAINING PROTEIN"/>
    <property type="match status" value="1"/>
</dbReference>
<keyword evidence="2 3" id="KW-0040">ANK repeat</keyword>
<dbReference type="Gene3D" id="3.40.50.300">
    <property type="entry name" value="P-loop containing nucleotide triphosphate hydrolases"/>
    <property type="match status" value="1"/>
</dbReference>
<evidence type="ECO:0000313" key="6">
    <source>
        <dbReference type="Proteomes" id="UP000001745"/>
    </source>
</evidence>
<keyword evidence="1" id="KW-0677">Repeat</keyword>
<dbReference type="HOGENOM" id="CLU_318361_0_0_1"/>
<dbReference type="PROSITE" id="PS50088">
    <property type="entry name" value="ANK_REPEAT"/>
    <property type="match status" value="4"/>
</dbReference>
<feature type="repeat" description="ANK" evidence="3">
    <location>
        <begin position="420"/>
        <end position="452"/>
    </location>
</feature>
<dbReference type="Pfam" id="PF24883">
    <property type="entry name" value="NPHP3_N"/>
    <property type="match status" value="1"/>
</dbReference>
<reference evidence="6" key="1">
    <citation type="journal article" date="2015" name="Genome Announc.">
        <title>Genome sequence of the AIDS-associated pathogen Penicillium marneffei (ATCC18224) and its near taxonomic relative Talaromyces stipitatus (ATCC10500).</title>
        <authorList>
            <person name="Nierman W.C."/>
            <person name="Fedorova-Abrams N.D."/>
            <person name="Andrianopoulos A."/>
        </authorList>
    </citation>
    <scope>NUCLEOTIDE SEQUENCE [LARGE SCALE GENOMIC DNA]</scope>
    <source>
        <strain evidence="6">ATCC 10500 / CBS 375.48 / QM 6759 / NRRL 1006</strain>
    </source>
</reference>
<evidence type="ECO:0000313" key="5">
    <source>
        <dbReference type="EMBL" id="EED18326.1"/>
    </source>
</evidence>
<dbReference type="SUPFAM" id="SSF52540">
    <property type="entry name" value="P-loop containing nucleoside triphosphate hydrolases"/>
    <property type="match status" value="1"/>
</dbReference>
<dbReference type="PhylomeDB" id="B8MDU7"/>
<dbReference type="STRING" id="441959.B8MDU7"/>
<feature type="domain" description="Nephrocystin 3-like N-terminal" evidence="4">
    <location>
        <begin position="43"/>
        <end position="157"/>
    </location>
</feature>
<dbReference type="SMART" id="SM00248">
    <property type="entry name" value="ANK"/>
    <property type="match status" value="6"/>
</dbReference>
<evidence type="ECO:0000256" key="2">
    <source>
        <dbReference type="ARBA" id="ARBA00023043"/>
    </source>
</evidence>
<dbReference type="Gene3D" id="1.25.40.20">
    <property type="entry name" value="Ankyrin repeat-containing domain"/>
    <property type="match status" value="3"/>
</dbReference>
<dbReference type="GeneID" id="8100056"/>
<feature type="repeat" description="ANK" evidence="3">
    <location>
        <begin position="694"/>
        <end position="726"/>
    </location>
</feature>
<dbReference type="RefSeq" id="XP_002482318.1">
    <property type="nucleotide sequence ID" value="XM_002482273.1"/>
</dbReference>
<dbReference type="InterPro" id="IPR027417">
    <property type="entry name" value="P-loop_NTPase"/>
</dbReference>
<protein>
    <submittedName>
        <fullName evidence="5">Ion channel nompc, putative</fullName>
    </submittedName>
</protein>
<evidence type="ECO:0000256" key="3">
    <source>
        <dbReference type="PROSITE-ProRule" id="PRU00023"/>
    </source>
</evidence>
<dbReference type="InterPro" id="IPR036770">
    <property type="entry name" value="Ankyrin_rpt-contain_sf"/>
</dbReference>
<dbReference type="PROSITE" id="PS50297">
    <property type="entry name" value="ANK_REP_REGION"/>
    <property type="match status" value="4"/>
</dbReference>